<evidence type="ECO:0000313" key="2">
    <source>
        <dbReference type="Proteomes" id="UP000270021"/>
    </source>
</evidence>
<dbReference type="KEGG" id="fsl:EJO69_01750"/>
<dbReference type="AlphaFoldDB" id="A0A3Q8WTX3"/>
<dbReference type="InterPro" id="IPR046357">
    <property type="entry name" value="PPIase_dom_sf"/>
</dbReference>
<gene>
    <name evidence="1" type="ORF">EJO69_01750</name>
</gene>
<proteinExistence type="predicted"/>
<keyword evidence="2" id="KW-1185">Reference proteome</keyword>
<evidence type="ECO:0000313" key="1">
    <source>
        <dbReference type="EMBL" id="AZN29162.1"/>
    </source>
</evidence>
<accession>A0A3Q8WTX3</accession>
<dbReference type="GO" id="GO:0003755">
    <property type="term" value="F:peptidyl-prolyl cis-trans isomerase activity"/>
    <property type="evidence" value="ECO:0007669"/>
    <property type="project" value="InterPro"/>
</dbReference>
<dbReference type="OrthoDB" id="25996at2"/>
<dbReference type="RefSeq" id="WP_126038413.1">
    <property type="nucleotide sequence ID" value="NZ_CP034438.1"/>
</dbReference>
<dbReference type="Proteomes" id="UP000270021">
    <property type="component" value="Chromosome"/>
</dbReference>
<dbReference type="Gene3D" id="3.10.50.40">
    <property type="match status" value="1"/>
</dbReference>
<dbReference type="PROSITE" id="PS51257">
    <property type="entry name" value="PROKAR_LIPOPROTEIN"/>
    <property type="match status" value="1"/>
</dbReference>
<organism evidence="1 2">
    <name type="scientific">Flaviflexus salsibiostraticola</name>
    <dbReference type="NCBI Taxonomy" id="1282737"/>
    <lineage>
        <taxon>Bacteria</taxon>
        <taxon>Bacillati</taxon>
        <taxon>Actinomycetota</taxon>
        <taxon>Actinomycetes</taxon>
        <taxon>Actinomycetales</taxon>
        <taxon>Actinomycetaceae</taxon>
        <taxon>Flaviflexus</taxon>
    </lineage>
</organism>
<evidence type="ECO:0008006" key="3">
    <source>
        <dbReference type="Google" id="ProtNLM"/>
    </source>
</evidence>
<dbReference type="SUPFAM" id="SSF54534">
    <property type="entry name" value="FKBP-like"/>
    <property type="match status" value="1"/>
</dbReference>
<sequence>MRRALLALALTLGACSSSPPEPEPLTVEARGPLGSPILEDVDGDPPQEAELWVESEGTGRVLTEESQALYTAVSYDDRGRLLAGADRPVVTGAVQAPVDLSGYTEGSRIISVDPQGEGAEILIIDILHTIVQGEQREIEGPFTVTVDDSGVPALAGTAEIRRLSSQSVIRGEGPQISVDDDVYVQYSLYRAADGTLVESTWGTGPILLSLSDTFEGLWTGAAEAPVGSRLLIQVPAGQAQGTDDVVIILDILALG</sequence>
<dbReference type="EMBL" id="CP034438">
    <property type="protein sequence ID" value="AZN29162.1"/>
    <property type="molecule type" value="Genomic_DNA"/>
</dbReference>
<protein>
    <recommendedName>
        <fullName evidence="3">Peptidylprolyl isomerase</fullName>
    </recommendedName>
</protein>
<name>A0A3Q8WTX3_9ACTO</name>
<reference evidence="1 2" key="1">
    <citation type="submission" date="2018-12" db="EMBL/GenBank/DDBJ databases">
        <title>Complete genome sequence of Flaviflexus salsibiostraticola KCTC 33148.</title>
        <authorList>
            <person name="Bae J.-W."/>
        </authorList>
    </citation>
    <scope>NUCLEOTIDE SEQUENCE [LARGE SCALE GENOMIC DNA]</scope>
    <source>
        <strain evidence="1 2">KCTC 33148</strain>
    </source>
</reference>